<accession>A3BWD0</accession>
<dbReference type="Proteomes" id="UP000007752">
    <property type="component" value="Chromosome 9"/>
</dbReference>
<organism evidence="2">
    <name type="scientific">Oryza sativa subsp. japonica</name>
    <name type="common">Rice</name>
    <dbReference type="NCBI Taxonomy" id="39947"/>
    <lineage>
        <taxon>Eukaryota</taxon>
        <taxon>Viridiplantae</taxon>
        <taxon>Streptophyta</taxon>
        <taxon>Embryophyta</taxon>
        <taxon>Tracheophyta</taxon>
        <taxon>Spermatophyta</taxon>
        <taxon>Magnoliopsida</taxon>
        <taxon>Liliopsida</taxon>
        <taxon>Poales</taxon>
        <taxon>Poaceae</taxon>
        <taxon>BOP clade</taxon>
        <taxon>Oryzoideae</taxon>
        <taxon>Oryzeae</taxon>
        <taxon>Oryzinae</taxon>
        <taxon>Oryza</taxon>
        <taxon>Oryza sativa</taxon>
    </lineage>
</organism>
<gene>
    <name evidence="2" type="ORF">OsJ_28487</name>
</gene>
<keyword evidence="1" id="KW-0732">Signal</keyword>
<dbReference type="EMBL" id="CM000146">
    <property type="protein sequence ID" value="EAZ43869.1"/>
    <property type="molecule type" value="Genomic_DNA"/>
</dbReference>
<reference evidence="2" key="2">
    <citation type="submission" date="2008-12" db="EMBL/GenBank/DDBJ databases">
        <title>Improved gene annotation of the rice (Oryza sativa) genomes.</title>
        <authorList>
            <person name="Wang J."/>
            <person name="Li R."/>
            <person name="Fan W."/>
            <person name="Huang Q."/>
            <person name="Zhang J."/>
            <person name="Zhou Y."/>
            <person name="Hu Y."/>
            <person name="Zi S."/>
            <person name="Li J."/>
            <person name="Ni P."/>
            <person name="Zheng H."/>
            <person name="Zhang Y."/>
            <person name="Zhao M."/>
            <person name="Hao Q."/>
            <person name="McDermott J."/>
            <person name="Samudrala R."/>
            <person name="Kristiansen K."/>
            <person name="Wong G.K.-S."/>
        </authorList>
    </citation>
    <scope>NUCLEOTIDE SEQUENCE</scope>
</reference>
<reference evidence="2" key="1">
    <citation type="journal article" date="2005" name="PLoS Biol.">
        <title>The genomes of Oryza sativa: a history of duplications.</title>
        <authorList>
            <person name="Yu J."/>
            <person name="Wang J."/>
            <person name="Lin W."/>
            <person name="Li S."/>
            <person name="Li H."/>
            <person name="Zhou J."/>
            <person name="Ni P."/>
            <person name="Dong W."/>
            <person name="Hu S."/>
            <person name="Zeng C."/>
            <person name="Zhang J."/>
            <person name="Zhang Y."/>
            <person name="Li R."/>
            <person name="Xu Z."/>
            <person name="Li S."/>
            <person name="Li X."/>
            <person name="Zheng H."/>
            <person name="Cong L."/>
            <person name="Lin L."/>
            <person name="Yin J."/>
            <person name="Geng J."/>
            <person name="Li G."/>
            <person name="Shi J."/>
            <person name="Liu J."/>
            <person name="Lv H."/>
            <person name="Li J."/>
            <person name="Wang J."/>
            <person name="Deng Y."/>
            <person name="Ran L."/>
            <person name="Shi X."/>
            <person name="Wang X."/>
            <person name="Wu Q."/>
            <person name="Li C."/>
            <person name="Ren X."/>
            <person name="Wang J."/>
            <person name="Wang X."/>
            <person name="Li D."/>
            <person name="Liu D."/>
            <person name="Zhang X."/>
            <person name="Ji Z."/>
            <person name="Zhao W."/>
            <person name="Sun Y."/>
            <person name="Zhang Z."/>
            <person name="Bao J."/>
            <person name="Han Y."/>
            <person name="Dong L."/>
            <person name="Ji J."/>
            <person name="Chen P."/>
            <person name="Wu S."/>
            <person name="Liu J."/>
            <person name="Xiao Y."/>
            <person name="Bu D."/>
            <person name="Tan J."/>
            <person name="Yang L."/>
            <person name="Ye C."/>
            <person name="Zhang J."/>
            <person name="Xu J."/>
            <person name="Zhou Y."/>
            <person name="Yu Y."/>
            <person name="Zhang B."/>
            <person name="Zhuang S."/>
            <person name="Wei H."/>
            <person name="Liu B."/>
            <person name="Lei M."/>
            <person name="Yu H."/>
            <person name="Li Y."/>
            <person name="Xu H."/>
            <person name="Wei S."/>
            <person name="He X."/>
            <person name="Fang L."/>
            <person name="Zhang Z."/>
            <person name="Zhang Y."/>
            <person name="Huang X."/>
            <person name="Su Z."/>
            <person name="Tong W."/>
            <person name="Li J."/>
            <person name="Tong Z."/>
            <person name="Li S."/>
            <person name="Ye J."/>
            <person name="Wang L."/>
            <person name="Fang L."/>
            <person name="Lei T."/>
            <person name="Chen C."/>
            <person name="Chen H."/>
            <person name="Xu Z."/>
            <person name="Li H."/>
            <person name="Huang H."/>
            <person name="Zhang F."/>
            <person name="Xu H."/>
            <person name="Li N."/>
            <person name="Zhao C."/>
            <person name="Li S."/>
            <person name="Dong L."/>
            <person name="Huang Y."/>
            <person name="Li L."/>
            <person name="Xi Y."/>
            <person name="Qi Q."/>
            <person name="Li W."/>
            <person name="Zhang B."/>
            <person name="Hu W."/>
            <person name="Zhang Y."/>
            <person name="Tian X."/>
            <person name="Jiao Y."/>
            <person name="Liang X."/>
            <person name="Jin J."/>
            <person name="Gao L."/>
            <person name="Zheng W."/>
            <person name="Hao B."/>
            <person name="Liu S."/>
            <person name="Wang W."/>
            <person name="Yuan L."/>
            <person name="Cao M."/>
            <person name="McDermott J."/>
            <person name="Samudrala R."/>
            <person name="Wang J."/>
            <person name="Wong G.K."/>
            <person name="Yang H."/>
        </authorList>
    </citation>
    <scope>NUCLEOTIDE SEQUENCE [LARGE SCALE GENOMIC DNA]</scope>
</reference>
<proteinExistence type="predicted"/>
<evidence type="ECO:0000256" key="1">
    <source>
        <dbReference type="SAM" id="SignalP"/>
    </source>
</evidence>
<dbReference type="AlphaFoldDB" id="A3BWD0"/>
<sequence>MDGEMDWIAARFVLSAIMGVHPLVAVDDAGADDEHFPVDDAAAVHGHASPPPVALPAAVLAPEEVAGAVVCAVCNGGGCGAAGPWCGCPCGALVPRRLHRAVAADQDQLPDLPRRAAAGARRRRLACPAAPGGGGDSRQPPAAGGVVYDARRHVAQLINHHRSID</sequence>
<evidence type="ECO:0000313" key="2">
    <source>
        <dbReference type="EMBL" id="EAZ43869.1"/>
    </source>
</evidence>
<protein>
    <submittedName>
        <fullName evidence="2">Uncharacterized protein</fullName>
    </submittedName>
</protein>
<name>A3BWD0_ORYSJ</name>
<feature type="signal peptide" evidence="1">
    <location>
        <begin position="1"/>
        <end position="25"/>
    </location>
</feature>
<feature type="chain" id="PRO_5002650249" evidence="1">
    <location>
        <begin position="26"/>
        <end position="165"/>
    </location>
</feature>